<keyword evidence="3" id="KW-1185">Reference proteome</keyword>
<dbReference type="SUPFAM" id="SSF47413">
    <property type="entry name" value="lambda repressor-like DNA-binding domains"/>
    <property type="match status" value="1"/>
</dbReference>
<reference evidence="3" key="1">
    <citation type="submission" date="2016-01" db="EMBL/GenBank/DDBJ databases">
        <authorList>
            <person name="Mitreva M."/>
            <person name="Pepin K.H."/>
            <person name="Mihindukulasuriya K.A."/>
            <person name="Fulton R."/>
            <person name="Fronick C."/>
            <person name="O'Laughlin M."/>
            <person name="Miner T."/>
            <person name="Herter B."/>
            <person name="Rosa B.A."/>
            <person name="Cordes M."/>
            <person name="Tomlinson C."/>
            <person name="Wollam A."/>
            <person name="Palsikar V.B."/>
            <person name="Mardis E.R."/>
            <person name="Wilson R.K."/>
        </authorList>
    </citation>
    <scope>NUCLEOTIDE SEQUENCE [LARGE SCALE GENOMIC DNA]</scope>
    <source>
        <strain evidence="3">MJR7757B</strain>
    </source>
</reference>
<dbReference type="AlphaFoldDB" id="A0A133NS05"/>
<evidence type="ECO:0000313" key="2">
    <source>
        <dbReference type="EMBL" id="KXA19067.1"/>
    </source>
</evidence>
<organism evidence="2 3">
    <name type="scientific">Fusobacterium nucleatum</name>
    <dbReference type="NCBI Taxonomy" id="851"/>
    <lineage>
        <taxon>Bacteria</taxon>
        <taxon>Fusobacteriati</taxon>
        <taxon>Fusobacteriota</taxon>
        <taxon>Fusobacteriia</taxon>
        <taxon>Fusobacteriales</taxon>
        <taxon>Fusobacteriaceae</taxon>
        <taxon>Fusobacterium</taxon>
    </lineage>
</organism>
<dbReference type="Pfam" id="PF01381">
    <property type="entry name" value="HTH_3"/>
    <property type="match status" value="1"/>
</dbReference>
<evidence type="ECO:0000313" key="3">
    <source>
        <dbReference type="Proteomes" id="UP000070401"/>
    </source>
</evidence>
<dbReference type="PROSITE" id="PS50943">
    <property type="entry name" value="HTH_CROC1"/>
    <property type="match status" value="1"/>
</dbReference>
<dbReference type="InterPro" id="IPR010982">
    <property type="entry name" value="Lambda_DNA-bd_dom_sf"/>
</dbReference>
<evidence type="ECO:0000259" key="1">
    <source>
        <dbReference type="PROSITE" id="PS50943"/>
    </source>
</evidence>
<comment type="caution">
    <text evidence="2">The sequence shown here is derived from an EMBL/GenBank/DDBJ whole genome shotgun (WGS) entry which is preliminary data.</text>
</comment>
<feature type="domain" description="HTH cro/C1-type" evidence="1">
    <location>
        <begin position="17"/>
        <end position="62"/>
    </location>
</feature>
<sequence>MKVNYKKLITLIGGKCWSVRDLVSKANIQPKAYYDIKAGKDTLNIKTVGKIAKALDVPVDELLILD</sequence>
<dbReference type="Gene3D" id="1.10.260.40">
    <property type="entry name" value="lambda repressor-like DNA-binding domains"/>
    <property type="match status" value="1"/>
</dbReference>
<dbReference type="RefSeq" id="WP_060798562.1">
    <property type="nucleotide sequence ID" value="NZ_KQ956729.1"/>
</dbReference>
<protein>
    <recommendedName>
        <fullName evidence="1">HTH cro/C1-type domain-containing protein</fullName>
    </recommendedName>
</protein>
<dbReference type="InterPro" id="IPR001387">
    <property type="entry name" value="Cro/C1-type_HTH"/>
</dbReference>
<dbReference type="Proteomes" id="UP000070401">
    <property type="component" value="Unassembled WGS sequence"/>
</dbReference>
<name>A0A133NS05_FUSNU</name>
<dbReference type="EMBL" id="LRPY01000155">
    <property type="protein sequence ID" value="KXA19067.1"/>
    <property type="molecule type" value="Genomic_DNA"/>
</dbReference>
<dbReference type="CDD" id="cd00093">
    <property type="entry name" value="HTH_XRE"/>
    <property type="match status" value="1"/>
</dbReference>
<accession>A0A133NS05</accession>
<gene>
    <name evidence="2" type="ORF">HMPREF3221_01525</name>
</gene>
<dbReference type="PATRIC" id="fig|851.8.peg.1535"/>
<proteinExistence type="predicted"/>
<dbReference type="GO" id="GO:0003677">
    <property type="term" value="F:DNA binding"/>
    <property type="evidence" value="ECO:0007669"/>
    <property type="project" value="InterPro"/>
</dbReference>